<reference evidence="2" key="1">
    <citation type="journal article" date="2020" name="Appl. Environ. Microbiol.">
        <title>Medium-Chain Fatty Acid Synthesis by 'Candidatus Weimeria bifida' gen. nov., sp. nov., and 'Candidatus Pseudoramibacter fermentans' sp. nov.</title>
        <authorList>
            <person name="Scarborough M.J."/>
            <person name="Myers K.S."/>
            <person name="Donohue T.J."/>
            <person name="Noguera D.R."/>
        </authorList>
    </citation>
    <scope>NUCLEOTIDE SEQUENCE</scope>
    <source>
        <strain evidence="2">EUB1.1</strain>
    </source>
</reference>
<dbReference type="AlphaFoldDB" id="A0A6L5GU53"/>
<dbReference type="EMBL" id="VOGB01000005">
    <property type="protein sequence ID" value="MQM73688.1"/>
    <property type="molecule type" value="Genomic_DNA"/>
</dbReference>
<dbReference type="SUPFAM" id="SSF54523">
    <property type="entry name" value="Pili subunits"/>
    <property type="match status" value="1"/>
</dbReference>
<keyword evidence="1" id="KW-0472">Membrane</keyword>
<dbReference type="PROSITE" id="PS00409">
    <property type="entry name" value="PROKAR_NTER_METHYL"/>
    <property type="match status" value="1"/>
</dbReference>
<name>A0A6L5GU53_9FIRM</name>
<accession>A0A6L5GU53</accession>
<dbReference type="InterPro" id="IPR012902">
    <property type="entry name" value="N_methyl_site"/>
</dbReference>
<evidence type="ECO:0000313" key="2">
    <source>
        <dbReference type="EMBL" id="MQM73688.1"/>
    </source>
</evidence>
<dbReference type="InterPro" id="IPR045584">
    <property type="entry name" value="Pilin-like"/>
</dbReference>
<evidence type="ECO:0000313" key="3">
    <source>
        <dbReference type="Proteomes" id="UP000473648"/>
    </source>
</evidence>
<protein>
    <submittedName>
        <fullName evidence="2">Type II secretion system protein</fullName>
    </submittedName>
</protein>
<evidence type="ECO:0000256" key="1">
    <source>
        <dbReference type="SAM" id="Phobius"/>
    </source>
</evidence>
<keyword evidence="1" id="KW-0812">Transmembrane</keyword>
<organism evidence="2 3">
    <name type="scientific">Candidatus Pseudoramibacter fermentans</name>
    <dbReference type="NCBI Taxonomy" id="2594427"/>
    <lineage>
        <taxon>Bacteria</taxon>
        <taxon>Bacillati</taxon>
        <taxon>Bacillota</taxon>
        <taxon>Clostridia</taxon>
        <taxon>Eubacteriales</taxon>
        <taxon>Eubacteriaceae</taxon>
        <taxon>Pseudoramibacter</taxon>
    </lineage>
</organism>
<sequence>MRHRLQLKQTKIQSQRGMTLIELLVTLAIIGLAAGLLPSFAAISTKIPKAGSARSHVQEFRHVHLFIEKTIRSADTVVIDGDDVYVQDMETPLYYDLYTLRQETHILYRDKYYNNFVPLDNGSRSQLDAEVVDFELAPEWQGDTPNGRFRLKMQYAGDPNVYETEIYAPKHAQSVTVRTP</sequence>
<proteinExistence type="predicted"/>
<feature type="transmembrane region" description="Helical" evidence="1">
    <location>
        <begin position="20"/>
        <end position="43"/>
    </location>
</feature>
<gene>
    <name evidence="2" type="ORF">FRC53_09810</name>
</gene>
<dbReference type="Proteomes" id="UP000473648">
    <property type="component" value="Unassembled WGS sequence"/>
</dbReference>
<keyword evidence="3" id="KW-1185">Reference proteome</keyword>
<comment type="caution">
    <text evidence="2">The sequence shown here is derived from an EMBL/GenBank/DDBJ whole genome shotgun (WGS) entry which is preliminary data.</text>
</comment>
<dbReference type="Pfam" id="PF07963">
    <property type="entry name" value="N_methyl"/>
    <property type="match status" value="1"/>
</dbReference>
<dbReference type="NCBIfam" id="TIGR02532">
    <property type="entry name" value="IV_pilin_GFxxxE"/>
    <property type="match status" value="1"/>
</dbReference>
<keyword evidence="1" id="KW-1133">Transmembrane helix</keyword>